<dbReference type="Proteomes" id="UP001182556">
    <property type="component" value="Unassembled WGS sequence"/>
</dbReference>
<dbReference type="GO" id="GO:0030246">
    <property type="term" value="F:carbohydrate binding"/>
    <property type="evidence" value="ECO:0007669"/>
    <property type="project" value="InterPro"/>
</dbReference>
<dbReference type="InterPro" id="IPR011013">
    <property type="entry name" value="Gal_mutarotase_sf_dom"/>
</dbReference>
<evidence type="ECO:0000256" key="16">
    <source>
        <dbReference type="SAM" id="SignalP"/>
    </source>
</evidence>
<comment type="function">
    <text evidence="14">Glucosidase involved in the degradation of cellulosic biomass. Has both alpha- and beta-glucosidase activity.</text>
</comment>
<evidence type="ECO:0000259" key="17">
    <source>
        <dbReference type="Pfam" id="PF01055"/>
    </source>
</evidence>
<evidence type="ECO:0000256" key="4">
    <source>
        <dbReference type="ARBA" id="ARBA00012744"/>
    </source>
</evidence>
<feature type="domain" description="Glycoside hydrolase family 31 N-terminal" evidence="18">
    <location>
        <begin position="119"/>
        <end position="256"/>
    </location>
</feature>
<evidence type="ECO:0000256" key="11">
    <source>
        <dbReference type="ARBA" id="ARBA00023295"/>
    </source>
</evidence>
<dbReference type="InterPro" id="IPR017853">
    <property type="entry name" value="GH"/>
</dbReference>
<evidence type="ECO:0000256" key="14">
    <source>
        <dbReference type="ARBA" id="ARBA00025512"/>
    </source>
</evidence>
<gene>
    <name evidence="20" type="ORF">DB88DRAFT_457480</name>
</gene>
<organism evidence="20 21">
    <name type="scientific">Papiliotrema laurentii</name>
    <name type="common">Cryptococcus laurentii</name>
    <dbReference type="NCBI Taxonomy" id="5418"/>
    <lineage>
        <taxon>Eukaryota</taxon>
        <taxon>Fungi</taxon>
        <taxon>Dikarya</taxon>
        <taxon>Basidiomycota</taxon>
        <taxon>Agaricomycotina</taxon>
        <taxon>Tremellomycetes</taxon>
        <taxon>Tremellales</taxon>
        <taxon>Rhynchogastremaceae</taxon>
        <taxon>Papiliotrema</taxon>
    </lineage>
</organism>
<protein>
    <recommendedName>
        <fullName evidence="5">Probable alpha/beta-glucosidase agdC</fullName>
        <ecNumber evidence="4">3.2.1.21</ecNumber>
    </recommendedName>
</protein>
<evidence type="ECO:0000259" key="18">
    <source>
        <dbReference type="Pfam" id="PF13802"/>
    </source>
</evidence>
<keyword evidence="8 15" id="KW-0378">Hydrolase</keyword>
<dbReference type="PROSITE" id="PS00129">
    <property type="entry name" value="GLYCOSYL_HYDROL_F31_1"/>
    <property type="match status" value="1"/>
</dbReference>
<dbReference type="AlphaFoldDB" id="A0AAD9CTW1"/>
<evidence type="ECO:0000256" key="13">
    <source>
        <dbReference type="ARBA" id="ARBA00023326"/>
    </source>
</evidence>
<evidence type="ECO:0000256" key="12">
    <source>
        <dbReference type="ARBA" id="ARBA00023316"/>
    </source>
</evidence>
<evidence type="ECO:0000256" key="7">
    <source>
        <dbReference type="ARBA" id="ARBA00022729"/>
    </source>
</evidence>
<comment type="subcellular location">
    <subcellularLocation>
        <location evidence="2">Secreted</location>
    </subcellularLocation>
</comment>
<evidence type="ECO:0000256" key="3">
    <source>
        <dbReference type="ARBA" id="ARBA00007806"/>
    </source>
</evidence>
<dbReference type="EMBL" id="JAODAN010000010">
    <property type="protein sequence ID" value="KAK1921841.1"/>
    <property type="molecule type" value="Genomic_DNA"/>
</dbReference>
<keyword evidence="9" id="KW-0325">Glycoprotein</keyword>
<dbReference type="InterPro" id="IPR000322">
    <property type="entry name" value="Glyco_hydro_31_TIM"/>
</dbReference>
<evidence type="ECO:0000259" key="19">
    <source>
        <dbReference type="Pfam" id="PF21365"/>
    </source>
</evidence>
<dbReference type="InterPro" id="IPR013780">
    <property type="entry name" value="Glyco_hydro_b"/>
</dbReference>
<evidence type="ECO:0000256" key="15">
    <source>
        <dbReference type="RuleBase" id="RU361185"/>
    </source>
</evidence>
<dbReference type="Pfam" id="PF21365">
    <property type="entry name" value="Glyco_hydro_31_3rd"/>
    <property type="match status" value="1"/>
</dbReference>
<dbReference type="EC" id="3.2.1.21" evidence="4"/>
<dbReference type="SUPFAM" id="SSF74650">
    <property type="entry name" value="Galactose mutarotase-like"/>
    <property type="match status" value="1"/>
</dbReference>
<name>A0AAD9CTW1_PAPLA</name>
<dbReference type="CDD" id="cd14752">
    <property type="entry name" value="GH31_N"/>
    <property type="match status" value="1"/>
</dbReference>
<dbReference type="GO" id="GO:0005576">
    <property type="term" value="C:extracellular region"/>
    <property type="evidence" value="ECO:0007669"/>
    <property type="project" value="UniProtKB-SubCell"/>
</dbReference>
<dbReference type="InterPro" id="IPR025887">
    <property type="entry name" value="Glyco_hydro_31_N_dom"/>
</dbReference>
<evidence type="ECO:0000256" key="10">
    <source>
        <dbReference type="ARBA" id="ARBA00023277"/>
    </source>
</evidence>
<dbReference type="SUPFAM" id="SSF51011">
    <property type="entry name" value="Glycosyl hydrolase domain"/>
    <property type="match status" value="1"/>
</dbReference>
<keyword evidence="6" id="KW-0964">Secreted</keyword>
<dbReference type="InterPro" id="IPR030458">
    <property type="entry name" value="Glyco_hydro_31_AS"/>
</dbReference>
<comment type="similarity">
    <text evidence="3 15">Belongs to the glycosyl hydrolase 31 family.</text>
</comment>
<dbReference type="GO" id="GO:0008422">
    <property type="term" value="F:beta-glucosidase activity"/>
    <property type="evidence" value="ECO:0007669"/>
    <property type="project" value="UniProtKB-EC"/>
</dbReference>
<comment type="caution">
    <text evidence="20">The sequence shown here is derived from an EMBL/GenBank/DDBJ whole genome shotgun (WGS) entry which is preliminary data.</text>
</comment>
<evidence type="ECO:0000256" key="9">
    <source>
        <dbReference type="ARBA" id="ARBA00023180"/>
    </source>
</evidence>
<comment type="catalytic activity">
    <reaction evidence="1">
        <text>Hydrolysis of terminal, non-reducing beta-D-glucosyl residues with release of beta-D-glucose.</text>
        <dbReference type="EC" id="3.2.1.21"/>
    </reaction>
</comment>
<keyword evidence="21" id="KW-1185">Reference proteome</keyword>
<keyword evidence="10" id="KW-0119">Carbohydrate metabolism</keyword>
<evidence type="ECO:0000256" key="5">
    <source>
        <dbReference type="ARBA" id="ARBA00014002"/>
    </source>
</evidence>
<dbReference type="PANTHER" id="PTHR22762:SF67">
    <property type="entry name" value="ALPHA_BETA-GLUCOSIDASE AGDC-RELATED"/>
    <property type="match status" value="1"/>
</dbReference>
<keyword evidence="7 16" id="KW-0732">Signal</keyword>
<keyword evidence="13" id="KW-0624">Polysaccharide degradation</keyword>
<evidence type="ECO:0000256" key="6">
    <source>
        <dbReference type="ARBA" id="ARBA00022525"/>
    </source>
</evidence>
<feature type="signal peptide" evidence="16">
    <location>
        <begin position="1"/>
        <end position="17"/>
    </location>
</feature>
<evidence type="ECO:0000256" key="8">
    <source>
        <dbReference type="ARBA" id="ARBA00022801"/>
    </source>
</evidence>
<reference evidence="20" key="1">
    <citation type="submission" date="2023-02" db="EMBL/GenBank/DDBJ databases">
        <title>Identification and recombinant expression of a fungal hydrolase from Papiliotrema laurentii that hydrolyzes apple cutin and clears colloidal polyester polyurethane.</title>
        <authorList>
            <consortium name="DOE Joint Genome Institute"/>
            <person name="Roman V.A."/>
            <person name="Bojanowski C."/>
            <person name="Crable B.R."/>
            <person name="Wagner D.N."/>
            <person name="Hung C.S."/>
            <person name="Nadeau L.J."/>
            <person name="Schratz L."/>
            <person name="Haridas S."/>
            <person name="Pangilinan J."/>
            <person name="Lipzen A."/>
            <person name="Na H."/>
            <person name="Yan M."/>
            <person name="Ng V."/>
            <person name="Grigoriev I.V."/>
            <person name="Spatafora J.W."/>
            <person name="Barlow D."/>
            <person name="Biffinger J."/>
            <person name="Kelley-Loughnane N."/>
            <person name="Varaljay V.A."/>
            <person name="Crookes-Goodson W.J."/>
        </authorList>
    </citation>
    <scope>NUCLEOTIDE SEQUENCE</scope>
    <source>
        <strain evidence="20">5307AH</strain>
    </source>
</reference>
<dbReference type="CDD" id="cd06602">
    <property type="entry name" value="GH31_MGAM_SI_GAA"/>
    <property type="match status" value="1"/>
</dbReference>
<evidence type="ECO:0000256" key="2">
    <source>
        <dbReference type="ARBA" id="ARBA00004613"/>
    </source>
</evidence>
<dbReference type="GO" id="GO:0071555">
    <property type="term" value="P:cell wall organization"/>
    <property type="evidence" value="ECO:0007669"/>
    <property type="project" value="UniProtKB-KW"/>
</dbReference>
<evidence type="ECO:0000313" key="21">
    <source>
        <dbReference type="Proteomes" id="UP001182556"/>
    </source>
</evidence>
<dbReference type="SUPFAM" id="SSF51445">
    <property type="entry name" value="(Trans)glycosidases"/>
    <property type="match status" value="1"/>
</dbReference>
<dbReference type="Pfam" id="PF01055">
    <property type="entry name" value="Glyco_hydro_31_2nd"/>
    <property type="match status" value="1"/>
</dbReference>
<evidence type="ECO:0000256" key="1">
    <source>
        <dbReference type="ARBA" id="ARBA00000448"/>
    </source>
</evidence>
<sequence length="973" mass="108622">MRFTLAATLVSLSTAFAWPIAEHGLLRQSLAKRADQGPPIRLIPSPVNHTGDVSACQGYRLTSANVRDDQTGVDGTLEIIGNCSAYGPDYPVLQLSVYYETEQRLRVRITDKENKAHIVPNDVASWPQPGEKTVSNDSCALSFEWQEDPFTFKVVRKSDGDVVFDTTDAALIFEEQFVRITSKLAEGSNIQGLGQHNDNFTLPITRDNYTRTLWTRDAYGVPTYTNLYGAHPIFVNQKLGANASANGVFLLNSHGMDVRFPEGGQSIEYSTLGGIVDLFFFAGPTPADVARQGSEVWGRSAEVPYWALGFHSCRYGYEDIAYVAEVVSNYTAAGIPLQTQWMDIDYMYERWIQTLDPDRFALDKVRYVVDQLHQSNRDFIVMVDPAVFSGTPNSSVDNYETYQSGVQQDIFLKYDNGDLYQGVVWPGPTAFPDWTNDKAQDWWTSEFAKFFDANSGVDVSGIWLDMNEPANFLPYLEANIYRISQERPVPPPRLEPRVLPRTIPDFPMFQAGQNISDAWNGTQSTKRSLPASASFTKRQNGSSYDNIGGPGLADYLDPSLDSQWLYPPYMIQDRRQAPSTSDNSDAGSGLKNISDFSARTDIVQANGARTYDEHNLYGSRHAIVTRKALQSRRPGQKAFTIARSSFSGTPSGLWLGDNLSTWEQYIQTIRQMLGMASIYGVGMVGADTCGFGGNTTETLCARWAWLGAFNTFYRNHNEISSISQEFYRWNLTTVAARAAGRTRMRLLDYTYSVLHQHSTDGTPSMWPLSWIHPEETETINIEAQFYFGTSLLVSPVTQENSTTATFYVPKATYYDFFTLDPVYGNGTNVTVENVGYDTMPLHIRGGAVVPLRTGESYTVNENRQLPFHLVIAPNNTNQAEGYLRLDDGVSEDVGDQFSDIYFAFDGNQLSVSGTFGYDKENALDMVVFAGQSEKKTIKIDGVEAKDVTFDPDHQTLTAYNLGTNLKQMTISLE</sequence>
<keyword evidence="11 15" id="KW-0326">Glycosidase</keyword>
<dbReference type="Gene3D" id="3.20.20.80">
    <property type="entry name" value="Glycosidases"/>
    <property type="match status" value="2"/>
</dbReference>
<proteinExistence type="inferred from homology"/>
<feature type="domain" description="Glycosyl hydrolase family 31 C-terminal" evidence="19">
    <location>
        <begin position="761"/>
        <end position="849"/>
    </location>
</feature>
<evidence type="ECO:0000313" key="20">
    <source>
        <dbReference type="EMBL" id="KAK1921841.1"/>
    </source>
</evidence>
<keyword evidence="12" id="KW-0961">Cell wall biogenesis/degradation</keyword>
<dbReference type="Gene3D" id="2.60.40.1760">
    <property type="entry name" value="glycosyl hydrolase (family 31)"/>
    <property type="match status" value="1"/>
</dbReference>
<accession>A0AAD9CTW1</accession>
<feature type="domain" description="Glycoside hydrolase family 31 TIM barrel" evidence="17">
    <location>
        <begin position="303"/>
        <end position="752"/>
    </location>
</feature>
<dbReference type="InterPro" id="IPR048395">
    <property type="entry name" value="Glyco_hydro_31_C"/>
</dbReference>
<feature type="chain" id="PRO_5042155726" description="Probable alpha/beta-glucosidase agdC" evidence="16">
    <location>
        <begin position="18"/>
        <end position="973"/>
    </location>
</feature>
<dbReference type="Pfam" id="PF13802">
    <property type="entry name" value="Gal_mutarotas_2"/>
    <property type="match status" value="1"/>
</dbReference>
<dbReference type="Gene3D" id="2.60.40.1180">
    <property type="entry name" value="Golgi alpha-mannosidase II"/>
    <property type="match status" value="2"/>
</dbReference>
<dbReference type="PANTHER" id="PTHR22762">
    <property type="entry name" value="ALPHA-GLUCOSIDASE"/>
    <property type="match status" value="1"/>
</dbReference>
<dbReference type="GO" id="GO:0000272">
    <property type="term" value="P:polysaccharide catabolic process"/>
    <property type="evidence" value="ECO:0007669"/>
    <property type="project" value="UniProtKB-KW"/>
</dbReference>